<sequence>MDSLSHLETQATKLASFARGRINNDLVSVVPDAEKRPSSPVPPGEGRPLQPPRSHATRLPSAVPLVAGDLDCASDDQRKFLNDWLRKRNFDARGKPRHQGSSLSSPASPRQGATSPATPHVPPVVTPRGEVRNPHTATRSTSQKAGGKPRATVPIVKQVVRRNGSPVTVVRHHSGPSTDGGSVATGGASSSMRRARSPDSPRLEESTSEVSTGVSVDGVSRSKSPWTVVCDNVPSPPCPSEQGTSQQAQIPHATSPRHSSMQVARHRAKASATGHESLAYPMSIKLSGRHTRELMTQ</sequence>
<reference evidence="2" key="1">
    <citation type="submission" date="2021-01" db="EMBL/GenBank/DDBJ databases">
        <authorList>
            <person name="Corre E."/>
            <person name="Pelletier E."/>
            <person name="Niang G."/>
            <person name="Scheremetjew M."/>
            <person name="Finn R."/>
            <person name="Kale V."/>
            <person name="Holt S."/>
            <person name="Cochrane G."/>
            <person name="Meng A."/>
            <person name="Brown T."/>
            <person name="Cohen L."/>
        </authorList>
    </citation>
    <scope>NUCLEOTIDE SEQUENCE</scope>
</reference>
<feature type="compositionally biased region" description="Polar residues" evidence="1">
    <location>
        <begin position="99"/>
        <end position="113"/>
    </location>
</feature>
<feature type="compositionally biased region" description="Polar residues" evidence="1">
    <location>
        <begin position="135"/>
        <end position="144"/>
    </location>
</feature>
<feature type="compositionally biased region" description="Low complexity" evidence="1">
    <location>
        <begin position="208"/>
        <end position="222"/>
    </location>
</feature>
<feature type="region of interest" description="Disordered" evidence="1">
    <location>
        <begin position="20"/>
        <end position="62"/>
    </location>
</feature>
<feature type="compositionally biased region" description="Pro residues" evidence="1">
    <location>
        <begin position="39"/>
        <end position="51"/>
    </location>
</feature>
<evidence type="ECO:0000313" key="2">
    <source>
        <dbReference type="EMBL" id="CAD8859838.1"/>
    </source>
</evidence>
<evidence type="ECO:0000256" key="1">
    <source>
        <dbReference type="SAM" id="MobiDB-lite"/>
    </source>
</evidence>
<organism evidence="2">
    <name type="scientific">Noctiluca scintillans</name>
    <name type="common">Sea sparkle</name>
    <name type="synonym">Red tide dinoflagellate</name>
    <dbReference type="NCBI Taxonomy" id="2966"/>
    <lineage>
        <taxon>Eukaryota</taxon>
        <taxon>Sar</taxon>
        <taxon>Alveolata</taxon>
        <taxon>Dinophyceae</taxon>
        <taxon>Noctilucales</taxon>
        <taxon>Noctilucaceae</taxon>
        <taxon>Noctiluca</taxon>
    </lineage>
</organism>
<proteinExistence type="predicted"/>
<protein>
    <submittedName>
        <fullName evidence="2">Uncharacterized protein</fullName>
    </submittedName>
</protein>
<dbReference type="EMBL" id="HBFQ01047919">
    <property type="protein sequence ID" value="CAD8859838.1"/>
    <property type="molecule type" value="Transcribed_RNA"/>
</dbReference>
<accession>A0A7S1AN43</accession>
<gene>
    <name evidence="2" type="ORF">NSCI0253_LOCUS34192</name>
</gene>
<feature type="compositionally biased region" description="Basic and acidic residues" evidence="1">
    <location>
        <begin position="196"/>
        <end position="205"/>
    </location>
</feature>
<feature type="region of interest" description="Disordered" evidence="1">
    <location>
        <begin position="91"/>
        <end position="222"/>
    </location>
</feature>
<feature type="compositionally biased region" description="Low complexity" evidence="1">
    <location>
        <begin position="177"/>
        <end position="192"/>
    </location>
</feature>
<dbReference type="AlphaFoldDB" id="A0A7S1AN43"/>
<name>A0A7S1AN43_NOCSC</name>
<feature type="region of interest" description="Disordered" evidence="1">
    <location>
        <begin position="236"/>
        <end position="266"/>
    </location>
</feature>